<dbReference type="EMBL" id="MU155524">
    <property type="protein sequence ID" value="KAF9472543.1"/>
    <property type="molecule type" value="Genomic_DNA"/>
</dbReference>
<sequence>MFLFAVVVVFVVVVAVVSIRTSQDHTAIMRTNPEKRDSAEIEERDRAVEHEGTVDVEIEVDIEREVGLRWRWTRHLLEDTRTGDESFDVKSESAFVYMRKSSTS</sequence>
<feature type="signal peptide" evidence="1">
    <location>
        <begin position="1"/>
        <end position="18"/>
    </location>
</feature>
<evidence type="ECO:0000256" key="1">
    <source>
        <dbReference type="SAM" id="SignalP"/>
    </source>
</evidence>
<feature type="chain" id="PRO_5040515085" description="ATP synthase F0 subunit 8" evidence="1">
    <location>
        <begin position="19"/>
        <end position="104"/>
    </location>
</feature>
<organism evidence="2 3">
    <name type="scientific">Pholiota conissans</name>
    <dbReference type="NCBI Taxonomy" id="109636"/>
    <lineage>
        <taxon>Eukaryota</taxon>
        <taxon>Fungi</taxon>
        <taxon>Dikarya</taxon>
        <taxon>Basidiomycota</taxon>
        <taxon>Agaricomycotina</taxon>
        <taxon>Agaricomycetes</taxon>
        <taxon>Agaricomycetidae</taxon>
        <taxon>Agaricales</taxon>
        <taxon>Agaricineae</taxon>
        <taxon>Strophariaceae</taxon>
        <taxon>Pholiota</taxon>
    </lineage>
</organism>
<protein>
    <recommendedName>
        <fullName evidence="4">ATP synthase F0 subunit 8</fullName>
    </recommendedName>
</protein>
<accession>A0A9P5YP79</accession>
<evidence type="ECO:0000313" key="2">
    <source>
        <dbReference type="EMBL" id="KAF9472543.1"/>
    </source>
</evidence>
<keyword evidence="1" id="KW-0732">Signal</keyword>
<name>A0A9P5YP79_9AGAR</name>
<dbReference type="Proteomes" id="UP000807469">
    <property type="component" value="Unassembled WGS sequence"/>
</dbReference>
<proteinExistence type="predicted"/>
<evidence type="ECO:0000313" key="3">
    <source>
        <dbReference type="Proteomes" id="UP000807469"/>
    </source>
</evidence>
<reference evidence="2" key="1">
    <citation type="submission" date="2020-11" db="EMBL/GenBank/DDBJ databases">
        <authorList>
            <consortium name="DOE Joint Genome Institute"/>
            <person name="Ahrendt S."/>
            <person name="Riley R."/>
            <person name="Andreopoulos W."/>
            <person name="Labutti K."/>
            <person name="Pangilinan J."/>
            <person name="Ruiz-Duenas F.J."/>
            <person name="Barrasa J.M."/>
            <person name="Sanchez-Garcia M."/>
            <person name="Camarero S."/>
            <person name="Miyauchi S."/>
            <person name="Serrano A."/>
            <person name="Linde D."/>
            <person name="Babiker R."/>
            <person name="Drula E."/>
            <person name="Ayuso-Fernandez I."/>
            <person name="Pacheco R."/>
            <person name="Padilla G."/>
            <person name="Ferreira P."/>
            <person name="Barriuso J."/>
            <person name="Kellner H."/>
            <person name="Castanera R."/>
            <person name="Alfaro M."/>
            <person name="Ramirez L."/>
            <person name="Pisabarro A.G."/>
            <person name="Kuo A."/>
            <person name="Tritt A."/>
            <person name="Lipzen A."/>
            <person name="He G."/>
            <person name="Yan M."/>
            <person name="Ng V."/>
            <person name="Cullen D."/>
            <person name="Martin F."/>
            <person name="Rosso M.-N."/>
            <person name="Henrissat B."/>
            <person name="Hibbett D."/>
            <person name="Martinez A.T."/>
            <person name="Grigoriev I.V."/>
        </authorList>
    </citation>
    <scope>NUCLEOTIDE SEQUENCE</scope>
    <source>
        <strain evidence="2">CIRM-BRFM 674</strain>
    </source>
</reference>
<keyword evidence="3" id="KW-1185">Reference proteome</keyword>
<evidence type="ECO:0008006" key="4">
    <source>
        <dbReference type="Google" id="ProtNLM"/>
    </source>
</evidence>
<dbReference type="AlphaFoldDB" id="A0A9P5YP79"/>
<gene>
    <name evidence="2" type="ORF">BDN70DRAFT_886907</name>
</gene>
<comment type="caution">
    <text evidence="2">The sequence shown here is derived from an EMBL/GenBank/DDBJ whole genome shotgun (WGS) entry which is preliminary data.</text>
</comment>